<reference evidence="1" key="2">
    <citation type="submission" date="2013-06" db="EMBL/GenBank/DDBJ databases">
        <title>Draft genome sequence of Clostridium hylemonae (DSM 15053).</title>
        <authorList>
            <person name="Sudarsanam P."/>
            <person name="Ley R."/>
            <person name="Guruge J."/>
            <person name="Turnbaugh P.J."/>
            <person name="Mahowald M."/>
            <person name="Liep D."/>
            <person name="Gordon J."/>
        </authorList>
    </citation>
    <scope>NUCLEOTIDE SEQUENCE</scope>
    <source>
        <strain evidence="1">DSM 15053</strain>
    </source>
</reference>
<evidence type="ECO:0000313" key="1">
    <source>
        <dbReference type="EMBL" id="EEG72436.1"/>
    </source>
</evidence>
<dbReference type="AlphaFoldDB" id="C0C5Q2"/>
<dbReference type="HOGENOM" id="CLU_2492349_0_0_9"/>
<evidence type="ECO:0008006" key="3">
    <source>
        <dbReference type="Google" id="ProtNLM"/>
    </source>
</evidence>
<accession>C0C5Q2</accession>
<dbReference type="EMBL" id="ABYI02000041">
    <property type="protein sequence ID" value="EEG72436.1"/>
    <property type="molecule type" value="Genomic_DNA"/>
</dbReference>
<dbReference type="Proteomes" id="UP000004893">
    <property type="component" value="Unassembled WGS sequence"/>
</dbReference>
<evidence type="ECO:0000313" key="2">
    <source>
        <dbReference type="Proteomes" id="UP000004893"/>
    </source>
</evidence>
<comment type="caution">
    <text evidence="1">The sequence shown here is derived from an EMBL/GenBank/DDBJ whole genome shotgun (WGS) entry which is preliminary data.</text>
</comment>
<dbReference type="STRING" id="553973.CLOHYLEM_07439"/>
<protein>
    <recommendedName>
        <fullName evidence="3">Zinc-ribbon domain-containing protein</fullName>
    </recommendedName>
</protein>
<proteinExistence type="predicted"/>
<keyword evidence="2" id="KW-1185">Reference proteome</keyword>
<dbReference type="OrthoDB" id="2066369at2"/>
<reference evidence="1" key="1">
    <citation type="submission" date="2009-02" db="EMBL/GenBank/DDBJ databases">
        <authorList>
            <person name="Fulton L."/>
            <person name="Clifton S."/>
            <person name="Fulton B."/>
            <person name="Xu J."/>
            <person name="Minx P."/>
            <person name="Pepin K.H."/>
            <person name="Johnson M."/>
            <person name="Bhonagiri V."/>
            <person name="Nash W.E."/>
            <person name="Mardis E.R."/>
            <person name="Wilson R.K."/>
        </authorList>
    </citation>
    <scope>NUCLEOTIDE SEQUENCE [LARGE SCALE GENOMIC DNA]</scope>
    <source>
        <strain evidence="1">DSM 15053</strain>
    </source>
</reference>
<gene>
    <name evidence="1" type="ORF">CLOHYLEM_07439</name>
</gene>
<name>C0C5Q2_9FIRM</name>
<organism evidence="1 2">
    <name type="scientific">[Clostridium] hylemonae DSM 15053</name>
    <dbReference type="NCBI Taxonomy" id="553973"/>
    <lineage>
        <taxon>Bacteria</taxon>
        <taxon>Bacillati</taxon>
        <taxon>Bacillota</taxon>
        <taxon>Clostridia</taxon>
        <taxon>Lachnospirales</taxon>
        <taxon>Lachnospiraceae</taxon>
    </lineage>
</organism>
<dbReference type="RefSeq" id="WP_006444784.1">
    <property type="nucleotide sequence ID" value="NZ_CP036524.1"/>
</dbReference>
<sequence>MSDNDKTVFVNYEKGSQEPGLEQAYMELGKAYYEGKFEDPLPELLPLFDKITRLKKENEKDENVCPHCKSELKPGSLFCAQCGQRI</sequence>